<dbReference type="GO" id="GO:0050660">
    <property type="term" value="F:flavin adenine dinucleotide binding"/>
    <property type="evidence" value="ECO:0007669"/>
    <property type="project" value="InterPro"/>
</dbReference>
<dbReference type="InterPro" id="IPR050416">
    <property type="entry name" value="FAD-linked_Oxidoreductase"/>
</dbReference>
<dbReference type="RefSeq" id="WP_166319167.1">
    <property type="nucleotide sequence ID" value="NZ_CP049866.1"/>
</dbReference>
<dbReference type="EMBL" id="CP049866">
    <property type="protein sequence ID" value="QIK76086.1"/>
    <property type="molecule type" value="Genomic_DNA"/>
</dbReference>
<comment type="cofactor">
    <cofactor evidence="1">
        <name>FAD</name>
        <dbReference type="ChEBI" id="CHEBI:57692"/>
    </cofactor>
</comment>
<evidence type="ECO:0000256" key="4">
    <source>
        <dbReference type="ARBA" id="ARBA00023002"/>
    </source>
</evidence>
<keyword evidence="4" id="KW-0560">Oxidoreductase</keyword>
<evidence type="ECO:0000256" key="2">
    <source>
        <dbReference type="ARBA" id="ARBA00022630"/>
    </source>
</evidence>
<dbReference type="PANTHER" id="PTHR42973:SF39">
    <property type="entry name" value="FAD-BINDING PCMH-TYPE DOMAIN-CONTAINING PROTEIN"/>
    <property type="match status" value="1"/>
</dbReference>
<evidence type="ECO:0000313" key="7">
    <source>
        <dbReference type="Proteomes" id="UP000502035"/>
    </source>
</evidence>
<dbReference type="InterPro" id="IPR016164">
    <property type="entry name" value="FAD-linked_Oxase-like_C"/>
</dbReference>
<dbReference type="InterPro" id="IPR012951">
    <property type="entry name" value="BBE"/>
</dbReference>
<keyword evidence="7" id="KW-1185">Reference proteome</keyword>
<proteinExistence type="predicted"/>
<reference evidence="6 7" key="1">
    <citation type="submission" date="2020-03" db="EMBL/GenBank/DDBJ databases">
        <title>Nocardioides sp. nov., isolated from fish.</title>
        <authorList>
            <person name="Hyun D.-W."/>
            <person name="Bae J.-W."/>
        </authorList>
    </citation>
    <scope>NUCLEOTIDE SEQUENCE [LARGE SCALE GENOMIC DNA]</scope>
    <source>
        <strain evidence="6 7">HDW12A</strain>
    </source>
</reference>
<accession>A0A6G7YHE1</accession>
<sequence length="163" mass="18566">MGVQSAFDEFFRRGTLRSYWKATYLEELSDSAIEIIVDKARNRPSARTFVVTFLMGGAINRIAAEDTAYSERSAKWMVSMDGNWEDEKDDDKVVTWVRDAWGRVHEHGTGSLYLNFSGVSDEAVTTGVESAFDKANLQRLEEIKAHYDPDNFFRLNNNILPKA</sequence>
<evidence type="ECO:0000259" key="5">
    <source>
        <dbReference type="Pfam" id="PF08031"/>
    </source>
</evidence>
<organism evidence="6 7">
    <name type="scientific">Nocardioides piscis</name>
    <dbReference type="NCBI Taxonomy" id="2714938"/>
    <lineage>
        <taxon>Bacteria</taxon>
        <taxon>Bacillati</taxon>
        <taxon>Actinomycetota</taxon>
        <taxon>Actinomycetes</taxon>
        <taxon>Propionibacteriales</taxon>
        <taxon>Nocardioidaceae</taxon>
        <taxon>Nocardioides</taxon>
    </lineage>
</organism>
<dbReference type="SUPFAM" id="SSF55103">
    <property type="entry name" value="FAD-linked oxidases, C-terminal domain"/>
    <property type="match status" value="1"/>
</dbReference>
<keyword evidence="3" id="KW-0274">FAD</keyword>
<dbReference type="Gene3D" id="3.40.462.20">
    <property type="match status" value="1"/>
</dbReference>
<name>A0A6G7YHE1_9ACTN</name>
<gene>
    <name evidence="6" type="ORF">G7071_12260</name>
</gene>
<dbReference type="GO" id="GO:0016491">
    <property type="term" value="F:oxidoreductase activity"/>
    <property type="evidence" value="ECO:0007669"/>
    <property type="project" value="UniProtKB-KW"/>
</dbReference>
<evidence type="ECO:0000313" key="6">
    <source>
        <dbReference type="EMBL" id="QIK76086.1"/>
    </source>
</evidence>
<dbReference type="PANTHER" id="PTHR42973">
    <property type="entry name" value="BINDING OXIDOREDUCTASE, PUTATIVE (AFU_ORTHOLOGUE AFUA_1G17690)-RELATED"/>
    <property type="match status" value="1"/>
</dbReference>
<dbReference type="Proteomes" id="UP000502035">
    <property type="component" value="Chromosome"/>
</dbReference>
<protein>
    <recommendedName>
        <fullName evidence="5">Berberine/berberine-like domain-containing protein</fullName>
    </recommendedName>
</protein>
<evidence type="ECO:0000256" key="3">
    <source>
        <dbReference type="ARBA" id="ARBA00022827"/>
    </source>
</evidence>
<feature type="domain" description="Berberine/berberine-like" evidence="5">
    <location>
        <begin position="128"/>
        <end position="159"/>
    </location>
</feature>
<dbReference type="Pfam" id="PF08031">
    <property type="entry name" value="BBE"/>
    <property type="match status" value="1"/>
</dbReference>
<dbReference type="KEGG" id="npi:G7071_12260"/>
<keyword evidence="2" id="KW-0285">Flavoprotein</keyword>
<dbReference type="AlphaFoldDB" id="A0A6G7YHE1"/>
<evidence type="ECO:0000256" key="1">
    <source>
        <dbReference type="ARBA" id="ARBA00001974"/>
    </source>
</evidence>